<feature type="transmembrane region" description="Helical" evidence="1">
    <location>
        <begin position="372"/>
        <end position="389"/>
    </location>
</feature>
<protein>
    <submittedName>
        <fullName evidence="2">Uncharacterized protein</fullName>
    </submittedName>
</protein>
<sequence>MVCVGVGCVVLGVGGGCLCGEVRVGWLVVVVGCVCVGERVGGRWGGWGCGEGGFWVVGRVVWCGFWVEWGGGVGAVVCVRSGVLRGVGIGCGMQWCDIGRCLCCFGVGVCRGCGVVVGVWCVVVGGGVGGVMGVAGVVRGGGFGVCVGGYELSLGGVRDLVIVCVFGRVWSSGGWGVLVGVLCVWGCVCVVVWYGDVGGMIVVRGRGGYEWVYVGVWVTGCGLEVWCVRVLGLSVGDVELMLVVVSLVRCLEWCWVVGGVVVMRVGYIVVWGVVLGDELGVGCTVVVIAWRVRDCDGGGCVVGAGMGWGVVGVVGCGGGGGWFVELLVWCGGKGGVRVLGGWCGWWVGFFLLVGSGLVWVGCGWGGGGGCSGGGGCIVSWYLVGLCRLWGRVGCGCGEVWLFWRGFGCCLVVGVVVRGWVEGWVVVGLGVGCECWVCVLGCLVVSGVDCLRCGVVGGGGECCGWMIVYVWCWVVGELEAWLVCGGVVSLVVRWVYVVCVWGCGGVGGLCGFGGCGVVGGWWGGAYVVDVGWWTVRFGGGVGGVVGVGRVVV</sequence>
<feature type="transmembrane region" description="Helical" evidence="1">
    <location>
        <begin position="211"/>
        <end position="234"/>
    </location>
</feature>
<dbReference type="EMBL" id="OZ035844">
    <property type="protein sequence ID" value="CAL1597915.1"/>
    <property type="molecule type" value="Genomic_DNA"/>
</dbReference>
<feature type="transmembrane region" description="Helical" evidence="1">
    <location>
        <begin position="401"/>
        <end position="420"/>
    </location>
</feature>
<feature type="transmembrane region" description="Helical" evidence="1">
    <location>
        <begin position="174"/>
        <end position="195"/>
    </location>
</feature>
<dbReference type="Proteomes" id="UP001497482">
    <property type="component" value="Chromosome 22"/>
</dbReference>
<feature type="transmembrane region" description="Helical" evidence="1">
    <location>
        <begin position="426"/>
        <end position="447"/>
    </location>
</feature>
<keyword evidence="3" id="KW-1185">Reference proteome</keyword>
<proteinExistence type="predicted"/>
<feature type="transmembrane region" description="Helical" evidence="1">
    <location>
        <begin position="268"/>
        <end position="290"/>
    </location>
</feature>
<feature type="transmembrane region" description="Helical" evidence="1">
    <location>
        <begin position="529"/>
        <end position="550"/>
    </location>
</feature>
<feature type="transmembrane region" description="Helical" evidence="1">
    <location>
        <begin position="479"/>
        <end position="498"/>
    </location>
</feature>
<feature type="transmembrane region" description="Helical" evidence="1">
    <location>
        <begin position="454"/>
        <end position="473"/>
    </location>
</feature>
<evidence type="ECO:0000313" key="2">
    <source>
        <dbReference type="EMBL" id="CAL1597915.1"/>
    </source>
</evidence>
<feature type="transmembrane region" description="Helical" evidence="1">
    <location>
        <begin position="240"/>
        <end position="261"/>
    </location>
</feature>
<dbReference type="AlphaFoldDB" id="A0AAV2LCE3"/>
<evidence type="ECO:0000256" key="1">
    <source>
        <dbReference type="SAM" id="Phobius"/>
    </source>
</evidence>
<gene>
    <name evidence="2" type="ORF">KC01_LOCUS26389</name>
</gene>
<feature type="transmembrane region" description="Helical" evidence="1">
    <location>
        <begin position="505"/>
        <end position="523"/>
    </location>
</feature>
<feature type="transmembrane region" description="Helical" evidence="1">
    <location>
        <begin position="310"/>
        <end position="330"/>
    </location>
</feature>
<keyword evidence="1" id="KW-0812">Transmembrane</keyword>
<name>A0AAV2LCE3_KNICA</name>
<keyword evidence="1" id="KW-1133">Transmembrane helix</keyword>
<keyword evidence="1" id="KW-0472">Membrane</keyword>
<organism evidence="2 3">
    <name type="scientific">Knipowitschia caucasica</name>
    <name type="common">Caucasian dwarf goby</name>
    <name type="synonym">Pomatoschistus caucasicus</name>
    <dbReference type="NCBI Taxonomy" id="637954"/>
    <lineage>
        <taxon>Eukaryota</taxon>
        <taxon>Metazoa</taxon>
        <taxon>Chordata</taxon>
        <taxon>Craniata</taxon>
        <taxon>Vertebrata</taxon>
        <taxon>Euteleostomi</taxon>
        <taxon>Actinopterygii</taxon>
        <taxon>Neopterygii</taxon>
        <taxon>Teleostei</taxon>
        <taxon>Neoteleostei</taxon>
        <taxon>Acanthomorphata</taxon>
        <taxon>Gobiaria</taxon>
        <taxon>Gobiiformes</taxon>
        <taxon>Gobioidei</taxon>
        <taxon>Gobiidae</taxon>
        <taxon>Gobiinae</taxon>
        <taxon>Knipowitschia</taxon>
    </lineage>
</organism>
<feature type="transmembrane region" description="Helical" evidence="1">
    <location>
        <begin position="342"/>
        <end position="366"/>
    </location>
</feature>
<evidence type="ECO:0000313" key="3">
    <source>
        <dbReference type="Proteomes" id="UP001497482"/>
    </source>
</evidence>
<reference evidence="2 3" key="1">
    <citation type="submission" date="2024-04" db="EMBL/GenBank/DDBJ databases">
        <authorList>
            <person name="Waldvogel A.-M."/>
            <person name="Schoenle A."/>
        </authorList>
    </citation>
    <scope>NUCLEOTIDE SEQUENCE [LARGE SCALE GENOMIC DNA]</scope>
</reference>
<accession>A0AAV2LCE3</accession>